<name>A0A2N0NW91_9GLOM</name>
<organism evidence="1 4">
    <name type="scientific">Rhizophagus irregularis</name>
    <dbReference type="NCBI Taxonomy" id="588596"/>
    <lineage>
        <taxon>Eukaryota</taxon>
        <taxon>Fungi</taxon>
        <taxon>Fungi incertae sedis</taxon>
        <taxon>Mucoromycota</taxon>
        <taxon>Glomeromycotina</taxon>
        <taxon>Glomeromycetes</taxon>
        <taxon>Glomerales</taxon>
        <taxon>Glomeraceae</taxon>
        <taxon>Rhizophagus</taxon>
    </lineage>
</organism>
<sequence>MSKLNKDILFLIFEELQDDSKSLFSCLMVNRTWCEIVIPILWRNPWCYDIKYYNKSYLFAIIVSYLSDDIKESLTKQGSQLPLVSYQVLLFDYLSFCRSINVKTIRSITSIGSYMTYNQFLLQQEFYSLFMKKFPELKYLNMKSIKHQIFYFPEAKFRFESLYELVCDTSIDPSYFYGLAWICQHIHRLIVVNVNPQVYHAIAKLIKVQKNLKYFEWEDDYGLPTTGSDPYKEILLALEKKVDTINHLKLFFIYKDRTSQKVLPKFHKLKTLITDFGPFSEEQLKFFIYRDLEIFEIDYYELKAASIIIENSGGKLKKIFFVSSYELDDYINNFDDDSRIFIRRVYESCPLVEYLSLVFPPSKEHFNEFEKLLKICQNLKSLFLIIYMNEVEPEKKLLLENGEELLKILIRSAPTNLREIRFLYDVEFSLEALEEFLEKWRGRPILSILTCRPIYKEENYVKLINKYKNNGIIKDFRCESFMNVILRGVINERPNYYLDEIVGETIRETSKEVLYPHYTNKK</sequence>
<dbReference type="VEuPathDB" id="FungiDB:RhiirA1_454965"/>
<evidence type="ECO:0000313" key="4">
    <source>
        <dbReference type="Proteomes" id="UP000232722"/>
    </source>
</evidence>
<evidence type="ECO:0000313" key="1">
    <source>
        <dbReference type="EMBL" id="PKB98836.1"/>
    </source>
</evidence>
<protein>
    <recommendedName>
        <fullName evidence="5">F-box domain-containing protein</fullName>
    </recommendedName>
</protein>
<dbReference type="EMBL" id="LLXJ01002050">
    <property type="protein sequence ID" value="PKB99868.1"/>
    <property type="molecule type" value="Genomic_DNA"/>
</dbReference>
<comment type="caution">
    <text evidence="1">The sequence shown here is derived from an EMBL/GenBank/DDBJ whole genome shotgun (WGS) entry which is preliminary data.</text>
</comment>
<evidence type="ECO:0000313" key="3">
    <source>
        <dbReference type="EMBL" id="PKC01411.1"/>
    </source>
</evidence>
<dbReference type="AlphaFoldDB" id="A0A2N0NW91"/>
<gene>
    <name evidence="3" type="ORF">RhiirA5_426759</name>
    <name evidence="2" type="ORF">RhiirA5_429046</name>
    <name evidence="1" type="ORF">RhiirA5_430736</name>
</gene>
<accession>A0A2N0NW91</accession>
<dbReference type="EMBL" id="LLXJ01001618">
    <property type="protein sequence ID" value="PKC01411.1"/>
    <property type="molecule type" value="Genomic_DNA"/>
</dbReference>
<reference evidence="1 4" key="2">
    <citation type="submission" date="2017-09" db="EMBL/GenBank/DDBJ databases">
        <title>Extensive intraspecific genome diversity in a model arbuscular mycorrhizal fungus.</title>
        <authorList>
            <person name="Chen E.C."/>
            <person name="Morin E."/>
            <person name="Beaudet D."/>
            <person name="Noel J."/>
            <person name="Ndikumana S."/>
            <person name="Charron P."/>
            <person name="St-Onge C."/>
            <person name="Giorgi J."/>
            <person name="Grigoriev I.V."/>
            <person name="Roux C."/>
            <person name="Martin F.M."/>
            <person name="Corradi N."/>
        </authorList>
    </citation>
    <scope>NUCLEOTIDE SEQUENCE [LARGE SCALE GENOMIC DNA]</scope>
    <source>
        <strain evidence="1 4">A5</strain>
    </source>
</reference>
<proteinExistence type="predicted"/>
<evidence type="ECO:0000313" key="2">
    <source>
        <dbReference type="EMBL" id="PKB99868.1"/>
    </source>
</evidence>
<dbReference type="VEuPathDB" id="FungiDB:RhiirFUN_016264"/>
<evidence type="ECO:0008006" key="5">
    <source>
        <dbReference type="Google" id="ProtNLM"/>
    </source>
</evidence>
<reference evidence="1 4" key="1">
    <citation type="submission" date="2016-04" db="EMBL/GenBank/DDBJ databases">
        <title>Genome analyses suggest a sexual origin of heterokaryosis in a supposedly ancient asexual fungus.</title>
        <authorList>
            <person name="Ropars J."/>
            <person name="Sedzielewska K."/>
            <person name="Noel J."/>
            <person name="Charron P."/>
            <person name="Farinelli L."/>
            <person name="Marton T."/>
            <person name="Kruger M."/>
            <person name="Pelin A."/>
            <person name="Brachmann A."/>
            <person name="Corradi N."/>
        </authorList>
    </citation>
    <scope>NUCLEOTIDE SEQUENCE [LARGE SCALE GENOMIC DNA]</scope>
    <source>
        <strain evidence="1 4">A5</strain>
    </source>
</reference>
<dbReference type="EMBL" id="LLXJ01002449">
    <property type="protein sequence ID" value="PKB98836.1"/>
    <property type="molecule type" value="Genomic_DNA"/>
</dbReference>
<dbReference type="VEuPathDB" id="FungiDB:FUN_015579"/>
<dbReference type="Proteomes" id="UP000232722">
    <property type="component" value="Unassembled WGS sequence"/>
</dbReference>